<feature type="transmembrane region" description="Helical" evidence="2">
    <location>
        <begin position="45"/>
        <end position="71"/>
    </location>
</feature>
<comment type="caution">
    <text evidence="3">The sequence shown here is derived from an EMBL/GenBank/DDBJ whole genome shotgun (WGS) entry which is preliminary data.</text>
</comment>
<evidence type="ECO:0000256" key="1">
    <source>
        <dbReference type="SAM" id="MobiDB-lite"/>
    </source>
</evidence>
<feature type="transmembrane region" description="Helical" evidence="2">
    <location>
        <begin position="162"/>
        <end position="185"/>
    </location>
</feature>
<dbReference type="OrthoDB" id="2334596at2759"/>
<gene>
    <name evidence="3" type="ORF">BGW38_002670</name>
</gene>
<feature type="region of interest" description="Disordered" evidence="1">
    <location>
        <begin position="341"/>
        <end position="373"/>
    </location>
</feature>
<feature type="compositionally biased region" description="Polar residues" evidence="1">
    <location>
        <begin position="361"/>
        <end position="373"/>
    </location>
</feature>
<feature type="compositionally biased region" description="Polar residues" evidence="1">
    <location>
        <begin position="548"/>
        <end position="557"/>
    </location>
</feature>
<feature type="compositionally biased region" description="Low complexity" evidence="1">
    <location>
        <begin position="505"/>
        <end position="519"/>
    </location>
</feature>
<organism evidence="3 4">
    <name type="scientific">Lunasporangiospora selenospora</name>
    <dbReference type="NCBI Taxonomy" id="979761"/>
    <lineage>
        <taxon>Eukaryota</taxon>
        <taxon>Fungi</taxon>
        <taxon>Fungi incertae sedis</taxon>
        <taxon>Mucoromycota</taxon>
        <taxon>Mortierellomycotina</taxon>
        <taxon>Mortierellomycetes</taxon>
        <taxon>Mortierellales</taxon>
        <taxon>Mortierellaceae</taxon>
        <taxon>Lunasporangiospora</taxon>
    </lineage>
</organism>
<feature type="transmembrane region" description="Helical" evidence="2">
    <location>
        <begin position="206"/>
        <end position="227"/>
    </location>
</feature>
<protein>
    <submittedName>
        <fullName evidence="3">Uncharacterized protein</fullName>
    </submittedName>
</protein>
<keyword evidence="2" id="KW-1133">Transmembrane helix</keyword>
<feature type="compositionally biased region" description="Polar residues" evidence="1">
    <location>
        <begin position="520"/>
        <end position="541"/>
    </location>
</feature>
<reference evidence="3" key="1">
    <citation type="journal article" date="2020" name="Fungal Divers.">
        <title>Resolving the Mortierellaceae phylogeny through synthesis of multi-gene phylogenetics and phylogenomics.</title>
        <authorList>
            <person name="Vandepol N."/>
            <person name="Liber J."/>
            <person name="Desiro A."/>
            <person name="Na H."/>
            <person name="Kennedy M."/>
            <person name="Barry K."/>
            <person name="Grigoriev I.V."/>
            <person name="Miller A.N."/>
            <person name="O'Donnell K."/>
            <person name="Stajich J.E."/>
            <person name="Bonito G."/>
        </authorList>
    </citation>
    <scope>NUCLEOTIDE SEQUENCE</scope>
    <source>
        <strain evidence="3">KOD1015</strain>
    </source>
</reference>
<feature type="transmembrane region" description="Helical" evidence="2">
    <location>
        <begin position="122"/>
        <end position="142"/>
    </location>
</feature>
<feature type="compositionally biased region" description="Low complexity" evidence="1">
    <location>
        <begin position="341"/>
        <end position="350"/>
    </location>
</feature>
<dbReference type="AlphaFoldDB" id="A0A9P6KD95"/>
<feature type="transmembrane region" description="Helical" evidence="2">
    <location>
        <begin position="15"/>
        <end position="33"/>
    </location>
</feature>
<dbReference type="EMBL" id="JAABOA010001953">
    <property type="protein sequence ID" value="KAF9580613.1"/>
    <property type="molecule type" value="Genomic_DNA"/>
</dbReference>
<evidence type="ECO:0000256" key="2">
    <source>
        <dbReference type="SAM" id="Phobius"/>
    </source>
</evidence>
<dbReference type="Proteomes" id="UP000780801">
    <property type="component" value="Unassembled WGS sequence"/>
</dbReference>
<keyword evidence="2" id="KW-0472">Membrane</keyword>
<feature type="region of interest" description="Disordered" evidence="1">
    <location>
        <begin position="498"/>
        <end position="575"/>
    </location>
</feature>
<evidence type="ECO:0000313" key="3">
    <source>
        <dbReference type="EMBL" id="KAF9580613.1"/>
    </source>
</evidence>
<evidence type="ECO:0000313" key="4">
    <source>
        <dbReference type="Proteomes" id="UP000780801"/>
    </source>
</evidence>
<keyword evidence="4" id="KW-1185">Reference proteome</keyword>
<sequence>MSAYVIQYGLQPDQLLGTVLVGSSMTLCIHTLTRMAFFRRSGSKYYLFPIINVAQFMNAIAVFFLISYAIGMVSHTTAIWSNTTTHFCFLITKPIILYLAYLRASTVFPAIEKIRPFHITMLYLRVIELSAIFAVSVSGNILCNGSFAPETQCGRLAIVWTIRDFCAPIFRLYYIVCEAIFYYKLFRTLQGMCISKNLSLIRYRRLQTTMFTVDLILLMAVAVYRVIGAINKTLPTHVYYELFSSTFTIFNLSEFGLSIRTLFGLVQEGKNDSNNGTTQNRLEMGAMKPSQRSSCNTRSAHLSDHGVSCYSNSSITKNGDASGLDDDKFISYINPNTATAVAAASPSSSSKNGAPDPSATMAFSNNHPSSSKASLVGNVAQDQFKPLNRYPDQPSPQVSSASTTATLPLASAGANAGYSSEIDLSSTLVSAVINHYYSPSPYLVSQESGSAQGLDPSKTPDSFYDFPDEAYYYDDGCDLGGSSHQNFPHADNDSIIIRADPSRDNNTNHYNHYTNSNANGDSNRNSQALQQGSYQVQNNESGVHRNSVHNSLPNVSRPTRAFTPPERSSGRRRQD</sequence>
<proteinExistence type="predicted"/>
<accession>A0A9P6KD95</accession>
<keyword evidence="2" id="KW-0812">Transmembrane</keyword>
<name>A0A9P6KD95_9FUNG</name>
<feature type="transmembrane region" description="Helical" evidence="2">
    <location>
        <begin position="83"/>
        <end position="101"/>
    </location>
</feature>